<gene>
    <name evidence="6" type="primary">epsC</name>
    <name evidence="6" type="ORF">T23_19740</name>
</gene>
<evidence type="ECO:0000256" key="3">
    <source>
        <dbReference type="ARBA" id="ARBA00022801"/>
    </source>
</evidence>
<evidence type="ECO:0000256" key="5">
    <source>
        <dbReference type="ARBA" id="ARBA00051722"/>
    </source>
</evidence>
<comment type="similarity">
    <text evidence="1">Belongs to the metallo-dependent hydrolases superfamily. CpsB/CapC family.</text>
</comment>
<evidence type="ECO:0000256" key="2">
    <source>
        <dbReference type="ARBA" id="ARBA00013064"/>
    </source>
</evidence>
<protein>
    <recommendedName>
        <fullName evidence="2">protein-tyrosine-phosphatase</fullName>
        <ecNumber evidence="2">3.1.3.48</ecNumber>
    </recommendedName>
</protein>
<dbReference type="EMBL" id="AP028127">
    <property type="protein sequence ID" value="BEH91872.1"/>
    <property type="molecule type" value="Genomic_DNA"/>
</dbReference>
<dbReference type="PANTHER" id="PTHR39181:SF1">
    <property type="entry name" value="TYROSINE-PROTEIN PHOSPHATASE YWQE"/>
    <property type="match status" value="1"/>
</dbReference>
<comment type="catalytic activity">
    <reaction evidence="5">
        <text>O-phospho-L-tyrosyl-[protein] + H2O = L-tyrosyl-[protein] + phosphate</text>
        <dbReference type="Rhea" id="RHEA:10684"/>
        <dbReference type="Rhea" id="RHEA-COMP:10136"/>
        <dbReference type="Rhea" id="RHEA-COMP:20101"/>
        <dbReference type="ChEBI" id="CHEBI:15377"/>
        <dbReference type="ChEBI" id="CHEBI:43474"/>
        <dbReference type="ChEBI" id="CHEBI:46858"/>
        <dbReference type="ChEBI" id="CHEBI:61978"/>
        <dbReference type="EC" id="3.1.3.48"/>
    </reaction>
</comment>
<dbReference type="PANTHER" id="PTHR39181">
    <property type="entry name" value="TYROSINE-PROTEIN PHOSPHATASE YWQE"/>
    <property type="match status" value="1"/>
</dbReference>
<keyword evidence="7" id="KW-1185">Reference proteome</keyword>
<dbReference type="EC" id="3.1.3.48" evidence="2"/>
<dbReference type="RefSeq" id="WP_161832882.1">
    <property type="nucleotide sequence ID" value="NZ_AP028127.1"/>
</dbReference>
<evidence type="ECO:0000313" key="7">
    <source>
        <dbReference type="Proteomes" id="UP001432099"/>
    </source>
</evidence>
<dbReference type="PIRSF" id="PIRSF016557">
    <property type="entry name" value="Caps_synth_CpsB"/>
    <property type="match status" value="1"/>
</dbReference>
<dbReference type="Gene3D" id="3.20.20.140">
    <property type="entry name" value="Metal-dependent hydrolases"/>
    <property type="match status" value="1"/>
</dbReference>
<reference evidence="6" key="1">
    <citation type="journal article" date="2024" name="Int. J. Syst. Evol. Microbiol.">
        <title>Turicibacter faecis sp. nov., isolated from faeces of heart failure mouse model.</title>
        <authorList>
            <person name="Imamura Y."/>
            <person name="Motooka D."/>
            <person name="Nakajima Y."/>
            <person name="Ito S."/>
            <person name="Kitakaze M."/>
            <person name="Iida T."/>
            <person name="Nakamura S."/>
        </authorList>
    </citation>
    <scope>NUCLEOTIDE SEQUENCE</scope>
    <source>
        <strain evidence="6">TC023</strain>
    </source>
</reference>
<accession>A0ABN6ZKH7</accession>
<evidence type="ECO:0000256" key="1">
    <source>
        <dbReference type="ARBA" id="ARBA00005750"/>
    </source>
</evidence>
<dbReference type="InterPro" id="IPR016667">
    <property type="entry name" value="Caps_polysacc_synth_CpsB/CapC"/>
</dbReference>
<name>A0ABN6ZKH7_9FIRM</name>
<dbReference type="InterPro" id="IPR016195">
    <property type="entry name" value="Pol/histidinol_Pase-like"/>
</dbReference>
<dbReference type="Pfam" id="PF19567">
    <property type="entry name" value="CpsB_CapC"/>
    <property type="match status" value="1"/>
</dbReference>
<organism evidence="6 7">
    <name type="scientific">Turicibacter faecis</name>
    <dbReference type="NCBI Taxonomy" id="2963365"/>
    <lineage>
        <taxon>Bacteria</taxon>
        <taxon>Bacillati</taxon>
        <taxon>Bacillota</taxon>
        <taxon>Erysipelotrichia</taxon>
        <taxon>Erysipelotrichales</taxon>
        <taxon>Turicibacteraceae</taxon>
        <taxon>Turicibacter</taxon>
    </lineage>
</organism>
<evidence type="ECO:0000313" key="6">
    <source>
        <dbReference type="EMBL" id="BEH91872.1"/>
    </source>
</evidence>
<dbReference type="Proteomes" id="UP001432099">
    <property type="component" value="Chromosome"/>
</dbReference>
<evidence type="ECO:0000256" key="4">
    <source>
        <dbReference type="ARBA" id="ARBA00022912"/>
    </source>
</evidence>
<keyword evidence="3" id="KW-0378">Hydrolase</keyword>
<proteinExistence type="inferred from homology"/>
<dbReference type="SUPFAM" id="SSF89550">
    <property type="entry name" value="PHP domain-like"/>
    <property type="match status" value="1"/>
</dbReference>
<keyword evidence="4" id="KW-0904">Protein phosphatase</keyword>
<sequence>MIDLHCHILPGIDDGAKDMDETLEMARIATSQGIKNIICTPHYIQYNDSSNKNHLEGLVQEVNKCLYKEGILLNLSVGHEIYITPDLPKLVREGEVATLNNSRYILIEFPMNDIPIYAEDVFYELRLMGLVPILAHPERYPMIMENPNLLLKFLNLGVLCQANVGSIRGLFGERVQKTVMTLIDHNMIHFIATDAHSTKRRSPKIKEALEVIKEHDLQLVEELFYENPLKVYQNEEIDAPKPKEVVKKGFFFNLFSKRILK</sequence>